<protein>
    <submittedName>
        <fullName evidence="2">Zn-ribbon-containing, possibly RNA-binding protein and truncated derivatives</fullName>
    </submittedName>
</protein>
<dbReference type="Pfam" id="PF05258">
    <property type="entry name" value="DciA"/>
    <property type="match status" value="1"/>
</dbReference>
<accession>A0A379MVL5</accession>
<dbReference type="RefSeq" id="WP_019461929.1">
    <property type="nucleotide sequence ID" value="NZ_CP034902.1"/>
</dbReference>
<organism evidence="2 3">
    <name type="scientific">Roseomonas mucosa</name>
    <dbReference type="NCBI Taxonomy" id="207340"/>
    <lineage>
        <taxon>Bacteria</taxon>
        <taxon>Pseudomonadati</taxon>
        <taxon>Pseudomonadota</taxon>
        <taxon>Alphaproteobacteria</taxon>
        <taxon>Acetobacterales</taxon>
        <taxon>Roseomonadaceae</taxon>
        <taxon>Roseomonas</taxon>
    </lineage>
</organism>
<dbReference type="AlphaFoldDB" id="A0A379MVL5"/>
<dbReference type="PANTHER" id="PTHR36456">
    <property type="entry name" value="UPF0232 PROTEIN SCO3875"/>
    <property type="match status" value="1"/>
</dbReference>
<feature type="compositionally biased region" description="Low complexity" evidence="1">
    <location>
        <begin position="8"/>
        <end position="48"/>
    </location>
</feature>
<evidence type="ECO:0000256" key="1">
    <source>
        <dbReference type="SAM" id="MobiDB-lite"/>
    </source>
</evidence>
<feature type="region of interest" description="Disordered" evidence="1">
    <location>
        <begin position="1"/>
        <end position="61"/>
    </location>
</feature>
<evidence type="ECO:0000313" key="3">
    <source>
        <dbReference type="Proteomes" id="UP000254919"/>
    </source>
</evidence>
<dbReference type="InterPro" id="IPR007922">
    <property type="entry name" value="DciA-like"/>
</dbReference>
<reference evidence="2 3" key="1">
    <citation type="submission" date="2018-06" db="EMBL/GenBank/DDBJ databases">
        <authorList>
            <consortium name="Pathogen Informatics"/>
            <person name="Doyle S."/>
        </authorList>
    </citation>
    <scope>NUCLEOTIDE SEQUENCE [LARGE SCALE GENOMIC DNA]</scope>
    <source>
        <strain evidence="2 3">NCTC13291</strain>
    </source>
</reference>
<dbReference type="Proteomes" id="UP000254919">
    <property type="component" value="Unassembled WGS sequence"/>
</dbReference>
<sequence>MGVAQMGAAPRARPPAGQKAEPGNTPAGTAIPGGAPPQAAAGPAARPFAPRRPEAGLRPLGNVLPPITRPVFRRRSPAGASLISDWPAIVGPQLAAVTQPLRLARGTLTIACSGPMAMELQHLGPQLMGRINAALGSIAVEALRFVQQAPAGRAARPATPRDPAALPGELAERLAGVQDPDLRAALERMAQGVYRKR</sequence>
<name>A0A379MVL5_9PROT</name>
<dbReference type="PANTHER" id="PTHR36456:SF1">
    <property type="entry name" value="UPF0232 PROTEIN SCO3875"/>
    <property type="match status" value="1"/>
</dbReference>
<evidence type="ECO:0000313" key="2">
    <source>
        <dbReference type="EMBL" id="SUE38112.1"/>
    </source>
</evidence>
<gene>
    <name evidence="2" type="ORF">NCTC13291_00510</name>
</gene>
<dbReference type="EMBL" id="UGVN01000001">
    <property type="protein sequence ID" value="SUE38112.1"/>
    <property type="molecule type" value="Genomic_DNA"/>
</dbReference>
<proteinExistence type="predicted"/>